<accession>A0ABN6DL75</accession>
<dbReference type="GeneID" id="99865453"/>
<evidence type="ECO:0000313" key="2">
    <source>
        <dbReference type="Proteomes" id="UP000677515"/>
    </source>
</evidence>
<reference evidence="1 2" key="1">
    <citation type="submission" date="2021-01" db="EMBL/GenBank/DDBJ databases">
        <title>Complete genome sequence of Erwinia rhapontici MAFF 311153.</title>
        <authorList>
            <person name="Morohoshi T."/>
            <person name="Someya N."/>
        </authorList>
    </citation>
    <scope>NUCLEOTIDE SEQUENCE [LARGE SCALE GENOMIC DNA]</scope>
    <source>
        <strain evidence="1 2">MAFF 311153</strain>
    </source>
</reference>
<proteinExistence type="predicted"/>
<keyword evidence="2" id="KW-1185">Reference proteome</keyword>
<name>A0ABN6DL75_ERWRD</name>
<dbReference type="Proteomes" id="UP000677515">
    <property type="component" value="Chromosome"/>
</dbReference>
<dbReference type="EMBL" id="AP024329">
    <property type="protein sequence ID" value="BCQ33802.1"/>
    <property type="molecule type" value="Genomic_DNA"/>
</dbReference>
<protein>
    <recommendedName>
        <fullName evidence="3">SMI1/KNR4 family protein</fullName>
    </recommendedName>
</protein>
<evidence type="ECO:0008006" key="3">
    <source>
        <dbReference type="Google" id="ProtNLM"/>
    </source>
</evidence>
<dbReference type="RefSeq" id="WP_212813857.1">
    <property type="nucleotide sequence ID" value="NZ_AP024329.1"/>
</dbReference>
<evidence type="ECO:0000313" key="1">
    <source>
        <dbReference type="EMBL" id="BCQ33802.1"/>
    </source>
</evidence>
<gene>
    <name evidence="1" type="ORF">ERHA53_11450</name>
</gene>
<sequence length="215" mass="23873">MMTTSTAKLLSLCSDSLAAAPQDMHFSATVNPALLEELRQLLAIKNGCYGFVSALHIFPWQATESEPGLQQWNQPDLWISAFQDMALDALFFAEDIFGVQFCLRQDGVFSFEPETGEFTWLAASLEHWSALILEEYSVLTGYPLALDWQDQHGALPAGYRLVPKTPFIVGGEFVPDNLQAVRSEDAMRTRAQFAVQIRDLPEGTRIAVSPSDPES</sequence>
<organism evidence="1 2">
    <name type="scientific">Erwinia rhapontici</name>
    <name type="common">Pectobacterium rhapontici</name>
    <dbReference type="NCBI Taxonomy" id="55212"/>
    <lineage>
        <taxon>Bacteria</taxon>
        <taxon>Pseudomonadati</taxon>
        <taxon>Pseudomonadota</taxon>
        <taxon>Gammaproteobacteria</taxon>
        <taxon>Enterobacterales</taxon>
        <taxon>Erwiniaceae</taxon>
        <taxon>Erwinia</taxon>
    </lineage>
</organism>